<dbReference type="Pfam" id="PF06477">
    <property type="entry name" value="DUF1091"/>
    <property type="match status" value="1"/>
</dbReference>
<keyword evidence="2" id="KW-1185">Reference proteome</keyword>
<feature type="compositionally biased region" description="Basic and acidic residues" evidence="1">
    <location>
        <begin position="193"/>
        <end position="226"/>
    </location>
</feature>
<reference evidence="3" key="1">
    <citation type="submission" date="2025-08" db="UniProtKB">
        <authorList>
            <consortium name="RefSeq"/>
        </authorList>
    </citation>
    <scope>IDENTIFICATION</scope>
    <source>
        <strain evidence="3">14028-0561.14</strain>
        <tissue evidence="3">Whole fly</tissue>
    </source>
</reference>
<dbReference type="RefSeq" id="XP_041631216.1">
    <property type="nucleotide sequence ID" value="XM_041775282.1"/>
</dbReference>
<evidence type="ECO:0000256" key="1">
    <source>
        <dbReference type="SAM" id="MobiDB-lite"/>
    </source>
</evidence>
<dbReference type="GeneID" id="121502221"/>
<protein>
    <recommendedName>
        <fullName evidence="4">FACT complex subunit SSRP1</fullName>
    </recommendedName>
</protein>
<evidence type="ECO:0008006" key="4">
    <source>
        <dbReference type="Google" id="ProtNLM"/>
    </source>
</evidence>
<gene>
    <name evidence="3" type="primary">LOC121502221</name>
</gene>
<feature type="compositionally biased region" description="Basic and acidic residues" evidence="1">
    <location>
        <begin position="237"/>
        <end position="260"/>
    </location>
</feature>
<feature type="region of interest" description="Disordered" evidence="1">
    <location>
        <begin position="178"/>
        <end position="260"/>
    </location>
</feature>
<organism evidence="2 3">
    <name type="scientific">Drosophila kikkawai</name>
    <name type="common">Fruit fly</name>
    <dbReference type="NCBI Taxonomy" id="30033"/>
    <lineage>
        <taxon>Eukaryota</taxon>
        <taxon>Metazoa</taxon>
        <taxon>Ecdysozoa</taxon>
        <taxon>Arthropoda</taxon>
        <taxon>Hexapoda</taxon>
        <taxon>Insecta</taxon>
        <taxon>Pterygota</taxon>
        <taxon>Neoptera</taxon>
        <taxon>Endopterygota</taxon>
        <taxon>Diptera</taxon>
        <taxon>Brachycera</taxon>
        <taxon>Muscomorpha</taxon>
        <taxon>Ephydroidea</taxon>
        <taxon>Drosophilidae</taxon>
        <taxon>Drosophila</taxon>
        <taxon>Sophophora</taxon>
    </lineage>
</organism>
<name>A0ABM3C5K4_DROKI</name>
<proteinExistence type="predicted"/>
<feature type="compositionally biased region" description="Polar residues" evidence="1">
    <location>
        <begin position="227"/>
        <end position="236"/>
    </location>
</feature>
<accession>A0ABM3C5K4</accession>
<dbReference type="Proteomes" id="UP001652661">
    <property type="component" value="Chromosome 3L"/>
</dbReference>
<evidence type="ECO:0000313" key="3">
    <source>
        <dbReference type="RefSeq" id="XP_041631216.1"/>
    </source>
</evidence>
<dbReference type="SMART" id="SM00697">
    <property type="entry name" value="DM8"/>
    <property type="match status" value="1"/>
</dbReference>
<sequence>MWPLQSPILLIYLSGVYSLKLHIEEFYSKSFVPEDIHLAYDIVGFEKINFNLTVEVPFPGKLLMHIFARKLSDQVGGSDQVDLVRFKNMDLCKLLDSLRNITVEEIPGESLLPSTFVVSCPLVPGFYYIKESSVDLKLVPFRIPDGRYMVLIELIQVYEEVMKLATARIKFAVRRPPGYKEPSSDFDSNDEEGVTKNREKEKKEPNDVEGEKKGPNNEEKEERSSEVSDPSENNNEAGKKKELCSEESSDDNHRTSTDYE</sequence>
<evidence type="ECO:0000313" key="2">
    <source>
        <dbReference type="Proteomes" id="UP001652661"/>
    </source>
</evidence>
<dbReference type="InterPro" id="IPR010512">
    <property type="entry name" value="DUF1091"/>
</dbReference>